<protein>
    <recommendedName>
        <fullName evidence="4">Lipoprotein</fullName>
    </recommendedName>
</protein>
<reference evidence="2 3" key="1">
    <citation type="submission" date="2018-06" db="EMBL/GenBank/DDBJ databases">
        <title>Genomic Encyclopedia of Archaeal and Bacterial Type Strains, Phase II (KMG-II): from individual species to whole genera.</title>
        <authorList>
            <person name="Goeker M."/>
        </authorList>
    </citation>
    <scope>NUCLEOTIDE SEQUENCE [LARGE SCALE GENOMIC DNA]</scope>
    <source>
        <strain evidence="2 3">DSM 17205</strain>
    </source>
</reference>
<evidence type="ECO:0000256" key="1">
    <source>
        <dbReference type="SAM" id="SignalP"/>
    </source>
</evidence>
<dbReference type="RefSeq" id="WP_015362725.1">
    <property type="nucleotide sequence ID" value="NZ_QKZR01000002.1"/>
</dbReference>
<feature type="chain" id="PRO_5046129875" description="Lipoprotein" evidence="1">
    <location>
        <begin position="22"/>
        <end position="116"/>
    </location>
</feature>
<accession>A0ABX5PXT4</accession>
<gene>
    <name evidence="2" type="ORF">LX97_01535</name>
</gene>
<keyword evidence="3" id="KW-1185">Reference proteome</keyword>
<dbReference type="PROSITE" id="PS51257">
    <property type="entry name" value="PROKAR_LIPOPROTEIN"/>
    <property type="match status" value="1"/>
</dbReference>
<name>A0ABX5PXT4_9FLAO</name>
<evidence type="ECO:0000313" key="2">
    <source>
        <dbReference type="EMBL" id="PZX40764.1"/>
    </source>
</evidence>
<dbReference type="Proteomes" id="UP000248584">
    <property type="component" value="Unassembled WGS sequence"/>
</dbReference>
<proteinExistence type="predicted"/>
<keyword evidence="1" id="KW-0732">Signal</keyword>
<evidence type="ECO:0008006" key="4">
    <source>
        <dbReference type="Google" id="ProtNLM"/>
    </source>
</evidence>
<dbReference type="EMBL" id="QKZR01000002">
    <property type="protein sequence ID" value="PZX40764.1"/>
    <property type="molecule type" value="Genomic_DNA"/>
</dbReference>
<feature type="signal peptide" evidence="1">
    <location>
        <begin position="1"/>
        <end position="21"/>
    </location>
</feature>
<organism evidence="2 3">
    <name type="scientific">Nonlabens dokdonensis</name>
    <dbReference type="NCBI Taxonomy" id="328515"/>
    <lineage>
        <taxon>Bacteria</taxon>
        <taxon>Pseudomonadati</taxon>
        <taxon>Bacteroidota</taxon>
        <taxon>Flavobacteriia</taxon>
        <taxon>Flavobacteriales</taxon>
        <taxon>Flavobacteriaceae</taxon>
        <taxon>Nonlabens</taxon>
    </lineage>
</organism>
<sequence length="116" mass="13893">MKNYLLLFVALTLLSCGTSKSTVEKEVMFTGQEFDMDLFKGKWLTNGKKNKKEYSIFREDFQVENNKNQVFPYQLKKDSIFVYKNSKRYFGRLIKLNEKEVFILWGDQEAITYYRP</sequence>
<evidence type="ECO:0000313" key="3">
    <source>
        <dbReference type="Proteomes" id="UP000248584"/>
    </source>
</evidence>
<comment type="caution">
    <text evidence="2">The sequence shown here is derived from an EMBL/GenBank/DDBJ whole genome shotgun (WGS) entry which is preliminary data.</text>
</comment>